<dbReference type="RefSeq" id="XP_019021234.1">
    <property type="nucleotide sequence ID" value="XM_019172117.1"/>
</dbReference>
<gene>
    <name evidence="10" type="ORF">G7K_4036-t1</name>
</gene>
<accession>A0A0E9NKI1</accession>
<dbReference type="PANTHER" id="PTHR14154">
    <property type="entry name" value="UPF0041 BRAIN PROTEIN 44-RELATED"/>
    <property type="match status" value="1"/>
</dbReference>
<evidence type="ECO:0000256" key="3">
    <source>
        <dbReference type="ARBA" id="ARBA00022448"/>
    </source>
</evidence>
<comment type="similarity">
    <text evidence="2 9">Belongs to the mitochondrial pyruvate carrier (MPC) (TC 2.A.105) family.</text>
</comment>
<reference evidence="10 11" key="3">
    <citation type="journal article" date="2015" name="Genome Announc.">
        <title>Draft Genome Sequence of the Archiascomycetous Yeast Saitoella complicata.</title>
        <authorList>
            <person name="Yamauchi K."/>
            <person name="Kondo S."/>
            <person name="Hamamoto M."/>
            <person name="Takahashi Y."/>
            <person name="Ogura Y."/>
            <person name="Hayashi T."/>
            <person name="Nishida H."/>
        </authorList>
    </citation>
    <scope>NUCLEOTIDE SEQUENCE [LARGE SCALE GENOMIC DNA]</scope>
    <source>
        <strain evidence="10 11">NRRL Y-17804</strain>
    </source>
</reference>
<sequence>MSGSAQKAATQSVVQQFTSWVRSPDFKSYLFSTHFWGPVSNFGIPLAAIADLKKDPEIISGPMTGALIVYSATFMRYAWMVQPRNYLLLGCHIVNESAQITQGYRWLDYWKFGGREKALALKPVDAAKGAIQDVKEAAEKVKKNL</sequence>
<dbReference type="Pfam" id="PF03650">
    <property type="entry name" value="MPC"/>
    <property type="match status" value="1"/>
</dbReference>
<evidence type="ECO:0000256" key="6">
    <source>
        <dbReference type="ARBA" id="ARBA00022989"/>
    </source>
</evidence>
<evidence type="ECO:0000256" key="8">
    <source>
        <dbReference type="ARBA" id="ARBA00023136"/>
    </source>
</evidence>
<evidence type="ECO:0000256" key="9">
    <source>
        <dbReference type="RuleBase" id="RU363100"/>
    </source>
</evidence>
<keyword evidence="6" id="KW-1133">Transmembrane helix</keyword>
<reference evidence="10 11" key="1">
    <citation type="journal article" date="2011" name="J. Gen. Appl. Microbiol.">
        <title>Draft genome sequencing of the enigmatic yeast Saitoella complicata.</title>
        <authorList>
            <person name="Nishida H."/>
            <person name="Hamamoto M."/>
            <person name="Sugiyama J."/>
        </authorList>
    </citation>
    <scope>NUCLEOTIDE SEQUENCE [LARGE SCALE GENOMIC DNA]</scope>
    <source>
        <strain evidence="10 11">NRRL Y-17804</strain>
    </source>
</reference>
<keyword evidence="3 9" id="KW-0813">Transport</keyword>
<evidence type="ECO:0000313" key="11">
    <source>
        <dbReference type="Proteomes" id="UP000033140"/>
    </source>
</evidence>
<comment type="caution">
    <text evidence="10">The sequence shown here is derived from an EMBL/GenBank/DDBJ whole genome shotgun (WGS) entry which is preliminary data.</text>
</comment>
<name>A0A0E9NKI1_SAICN</name>
<proteinExistence type="inferred from homology"/>
<keyword evidence="7 9" id="KW-0496">Mitochondrion</keyword>
<comment type="subcellular location">
    <subcellularLocation>
        <location evidence="1 9">Mitochondrion inner membrane</location>
        <topology evidence="1 9">Multi-pass membrane protein</topology>
    </subcellularLocation>
</comment>
<keyword evidence="8" id="KW-0472">Membrane</keyword>
<evidence type="ECO:0000313" key="10">
    <source>
        <dbReference type="EMBL" id="GAO49900.1"/>
    </source>
</evidence>
<dbReference type="STRING" id="698492.A0A0E9NKI1"/>
<keyword evidence="4" id="KW-0812">Transmembrane</keyword>
<keyword evidence="11" id="KW-1185">Reference proteome</keyword>
<keyword evidence="5 9" id="KW-0999">Mitochondrion inner membrane</keyword>
<evidence type="ECO:0000256" key="7">
    <source>
        <dbReference type="ARBA" id="ARBA00023128"/>
    </source>
</evidence>
<reference evidence="10 11" key="2">
    <citation type="journal article" date="2014" name="J. Gen. Appl. Microbiol.">
        <title>The early diverging ascomycetous budding yeast Saitoella complicata has three histone deacetylases belonging to the Clr6, Hos2, and Rpd3 lineages.</title>
        <authorList>
            <person name="Nishida H."/>
            <person name="Matsumoto T."/>
            <person name="Kondo S."/>
            <person name="Hamamoto M."/>
            <person name="Yoshikawa H."/>
        </authorList>
    </citation>
    <scope>NUCLEOTIDE SEQUENCE [LARGE SCALE GENOMIC DNA]</scope>
    <source>
        <strain evidence="10 11">NRRL Y-17804</strain>
    </source>
</reference>
<dbReference type="EMBL" id="BACD03000027">
    <property type="protein sequence ID" value="GAO49900.1"/>
    <property type="molecule type" value="Genomic_DNA"/>
</dbReference>
<organism evidence="10 11">
    <name type="scientific">Saitoella complicata (strain BCRC 22490 / CBS 7301 / JCM 7358 / NBRC 10748 / NRRL Y-17804)</name>
    <dbReference type="NCBI Taxonomy" id="698492"/>
    <lineage>
        <taxon>Eukaryota</taxon>
        <taxon>Fungi</taxon>
        <taxon>Dikarya</taxon>
        <taxon>Ascomycota</taxon>
        <taxon>Taphrinomycotina</taxon>
        <taxon>Taphrinomycotina incertae sedis</taxon>
        <taxon>Saitoella</taxon>
    </lineage>
</organism>
<evidence type="ECO:0000256" key="2">
    <source>
        <dbReference type="ARBA" id="ARBA00006416"/>
    </source>
</evidence>
<evidence type="ECO:0000256" key="4">
    <source>
        <dbReference type="ARBA" id="ARBA00022692"/>
    </source>
</evidence>
<evidence type="ECO:0000256" key="5">
    <source>
        <dbReference type="ARBA" id="ARBA00022792"/>
    </source>
</evidence>
<dbReference type="Proteomes" id="UP000033140">
    <property type="component" value="Unassembled WGS sequence"/>
</dbReference>
<comment type="function">
    <text evidence="9">Mediates the uptake of pyruvate into mitochondria.</text>
</comment>
<evidence type="ECO:0000256" key="1">
    <source>
        <dbReference type="ARBA" id="ARBA00004448"/>
    </source>
</evidence>
<dbReference type="OMA" id="CHIVNES"/>
<dbReference type="GO" id="GO:0005743">
    <property type="term" value="C:mitochondrial inner membrane"/>
    <property type="evidence" value="ECO:0007669"/>
    <property type="project" value="UniProtKB-SubCell"/>
</dbReference>
<protein>
    <recommendedName>
        <fullName evidence="9">Mitochondrial pyruvate carrier</fullName>
    </recommendedName>
</protein>
<dbReference type="AlphaFoldDB" id="A0A0E9NKI1"/>
<dbReference type="OrthoDB" id="1697690at2759"/>
<dbReference type="InterPro" id="IPR005336">
    <property type="entry name" value="MPC"/>
</dbReference>
<dbReference type="GO" id="GO:0006850">
    <property type="term" value="P:pyruvate import into mitochondria"/>
    <property type="evidence" value="ECO:0007669"/>
    <property type="project" value="InterPro"/>
</dbReference>